<gene>
    <name evidence="2" type="ORF">TNCT_693051</name>
</gene>
<keyword evidence="3" id="KW-1185">Reference proteome</keyword>
<feature type="region of interest" description="Disordered" evidence="1">
    <location>
        <begin position="22"/>
        <end position="49"/>
    </location>
</feature>
<sequence length="318" mass="35461">MKKKCVDARRVSVYKVTRILERQHGSDHASGNERSANPPLRLDGRTLGGTSRLLHDARSVGRERSTEYFHGSATAVCRRNERSANPPLRLDGRTFGEPSRLLHDARSVGRERSTESFHDTATAVCLRNERFANPPLRLDGRTLGGPSRLLHDARSVGRDCSTEYFHGSVTTVCRRNERSANPPLRLDEGPWVHLPACFTTQGRWVESALPNPSTARQRPCVFGTTGPPSHRLDLTGGLMGDRPACFTTQGRWVDSALRNTSTARQWPVCRRNERSANPPLRLDGRTLGGPSRLLHDARSVGRDCSTEFLARHDNGLYR</sequence>
<organism evidence="2 3">
    <name type="scientific">Trichonephila clavata</name>
    <name type="common">Joro spider</name>
    <name type="synonym">Nephila clavata</name>
    <dbReference type="NCBI Taxonomy" id="2740835"/>
    <lineage>
        <taxon>Eukaryota</taxon>
        <taxon>Metazoa</taxon>
        <taxon>Ecdysozoa</taxon>
        <taxon>Arthropoda</taxon>
        <taxon>Chelicerata</taxon>
        <taxon>Arachnida</taxon>
        <taxon>Araneae</taxon>
        <taxon>Araneomorphae</taxon>
        <taxon>Entelegynae</taxon>
        <taxon>Araneoidea</taxon>
        <taxon>Nephilidae</taxon>
        <taxon>Trichonephila</taxon>
    </lineage>
</organism>
<accession>A0A8X6H181</accession>
<proteinExistence type="predicted"/>
<reference evidence="2" key="1">
    <citation type="submission" date="2020-07" db="EMBL/GenBank/DDBJ databases">
        <title>Multicomponent nature underlies the extraordinary mechanical properties of spider dragline silk.</title>
        <authorList>
            <person name="Kono N."/>
            <person name="Nakamura H."/>
            <person name="Mori M."/>
            <person name="Yoshida Y."/>
            <person name="Ohtoshi R."/>
            <person name="Malay A.D."/>
            <person name="Moran D.A.P."/>
            <person name="Tomita M."/>
            <person name="Numata K."/>
            <person name="Arakawa K."/>
        </authorList>
    </citation>
    <scope>NUCLEOTIDE SEQUENCE</scope>
</reference>
<evidence type="ECO:0000256" key="1">
    <source>
        <dbReference type="SAM" id="MobiDB-lite"/>
    </source>
</evidence>
<dbReference type="Proteomes" id="UP000887116">
    <property type="component" value="Unassembled WGS sequence"/>
</dbReference>
<name>A0A8X6H181_TRICU</name>
<evidence type="ECO:0000313" key="2">
    <source>
        <dbReference type="EMBL" id="GFR15361.1"/>
    </source>
</evidence>
<protein>
    <submittedName>
        <fullName evidence="2">Uncharacterized protein</fullName>
    </submittedName>
</protein>
<dbReference type="EMBL" id="BMAO01027232">
    <property type="protein sequence ID" value="GFR15361.1"/>
    <property type="molecule type" value="Genomic_DNA"/>
</dbReference>
<comment type="caution">
    <text evidence="2">The sequence shown here is derived from an EMBL/GenBank/DDBJ whole genome shotgun (WGS) entry which is preliminary data.</text>
</comment>
<evidence type="ECO:0000313" key="3">
    <source>
        <dbReference type="Proteomes" id="UP000887116"/>
    </source>
</evidence>
<dbReference type="AlphaFoldDB" id="A0A8X6H181"/>
<feature type="compositionally biased region" description="Basic and acidic residues" evidence="1">
    <location>
        <begin position="22"/>
        <end position="31"/>
    </location>
</feature>